<evidence type="ECO:0000313" key="4">
    <source>
        <dbReference type="Proteomes" id="UP001465976"/>
    </source>
</evidence>
<gene>
    <name evidence="3" type="ORF">V5O48_011882</name>
</gene>
<keyword evidence="4" id="KW-1185">Reference proteome</keyword>
<dbReference type="InterPro" id="IPR001810">
    <property type="entry name" value="F-box_dom"/>
</dbReference>
<dbReference type="SUPFAM" id="SSF81383">
    <property type="entry name" value="F-box domain"/>
    <property type="match status" value="1"/>
</dbReference>
<feature type="domain" description="F-box" evidence="2">
    <location>
        <begin position="74"/>
        <end position="130"/>
    </location>
</feature>
<sequence length="556" mass="62787">MTREKDLARRSAEIRKFFRSTPSDKTTVSQFLHDVELEMKEYRAEVNRLKTTIYTIESKHDMLQKTAELYKTLFSPIHAVPSEVLTMIFAFLCEENVVSRSTLPEVLRISMVCGRWRDIIYSTPSLWTGIKIDFCTWSKDFDVLHELTEHFLKWSGKSALRLFLEFPDDDFGEGSAWKEAHSSLNALVASCERWEALSLTLTPPQFPTTIFDAIRGRLPALTSLALIQEGDLKIELPFNYFDGCPALCSLDITLSLVDPRQEALPLPWSQIKHLQMSTAYNLRAFLWLSFFPAVENLEVHEIGGLDEGQDYADHVILSGIKTLTIASATEQDEVDGVLQHTTLSGILSLKIWGYWYRLREEWPVWTETHLRNFLQRSSCNITTLDLSHLPITDEQMLSLLGIMPTVKSLRIEELRDEGENRIVTKLFLDGLAIQASMKTPSSAPLVPCLADMKLIIHAENLHSDPFLRTLSSRWLPDPHVAAEIGVDCLRFVAIVVVLGSDEKGGHLNDLFCFKDAGMQLSITYGARSELYFDNDDESEGGGDGENGEEGSGEESS</sequence>
<evidence type="ECO:0000259" key="2">
    <source>
        <dbReference type="PROSITE" id="PS50181"/>
    </source>
</evidence>
<evidence type="ECO:0000313" key="3">
    <source>
        <dbReference type="EMBL" id="KAL0570088.1"/>
    </source>
</evidence>
<dbReference type="InterPro" id="IPR036047">
    <property type="entry name" value="F-box-like_dom_sf"/>
</dbReference>
<accession>A0ABR3F4B1</accession>
<dbReference type="InterPro" id="IPR032675">
    <property type="entry name" value="LRR_dom_sf"/>
</dbReference>
<organism evidence="3 4">
    <name type="scientific">Marasmius crinis-equi</name>
    <dbReference type="NCBI Taxonomy" id="585013"/>
    <lineage>
        <taxon>Eukaryota</taxon>
        <taxon>Fungi</taxon>
        <taxon>Dikarya</taxon>
        <taxon>Basidiomycota</taxon>
        <taxon>Agaricomycotina</taxon>
        <taxon>Agaricomycetes</taxon>
        <taxon>Agaricomycetidae</taxon>
        <taxon>Agaricales</taxon>
        <taxon>Marasmiineae</taxon>
        <taxon>Marasmiaceae</taxon>
        <taxon>Marasmius</taxon>
    </lineage>
</organism>
<proteinExistence type="predicted"/>
<name>A0ABR3F4B1_9AGAR</name>
<reference evidence="3 4" key="1">
    <citation type="submission" date="2024-02" db="EMBL/GenBank/DDBJ databases">
        <title>A draft genome for the cacao thread blight pathogen Marasmius crinis-equi.</title>
        <authorList>
            <person name="Cohen S.P."/>
            <person name="Baruah I.K."/>
            <person name="Amoako-Attah I."/>
            <person name="Bukari Y."/>
            <person name="Meinhardt L.W."/>
            <person name="Bailey B.A."/>
        </authorList>
    </citation>
    <scope>NUCLEOTIDE SEQUENCE [LARGE SCALE GENOMIC DNA]</scope>
    <source>
        <strain evidence="3 4">GH-76</strain>
    </source>
</reference>
<protein>
    <recommendedName>
        <fullName evidence="2">F-box domain-containing protein</fullName>
    </recommendedName>
</protein>
<dbReference type="Pfam" id="PF12937">
    <property type="entry name" value="F-box-like"/>
    <property type="match status" value="1"/>
</dbReference>
<dbReference type="SUPFAM" id="SSF52047">
    <property type="entry name" value="RNI-like"/>
    <property type="match status" value="1"/>
</dbReference>
<dbReference type="Proteomes" id="UP001465976">
    <property type="component" value="Unassembled WGS sequence"/>
</dbReference>
<evidence type="ECO:0000256" key="1">
    <source>
        <dbReference type="SAM" id="MobiDB-lite"/>
    </source>
</evidence>
<dbReference type="Gene3D" id="3.80.10.10">
    <property type="entry name" value="Ribonuclease Inhibitor"/>
    <property type="match status" value="1"/>
</dbReference>
<dbReference type="EMBL" id="JBAHYK010000997">
    <property type="protein sequence ID" value="KAL0570088.1"/>
    <property type="molecule type" value="Genomic_DNA"/>
</dbReference>
<comment type="caution">
    <text evidence="3">The sequence shown here is derived from an EMBL/GenBank/DDBJ whole genome shotgun (WGS) entry which is preliminary data.</text>
</comment>
<feature type="region of interest" description="Disordered" evidence="1">
    <location>
        <begin position="533"/>
        <end position="556"/>
    </location>
</feature>
<dbReference type="PROSITE" id="PS50181">
    <property type="entry name" value="FBOX"/>
    <property type="match status" value="1"/>
</dbReference>
<dbReference type="Gene3D" id="1.20.1280.50">
    <property type="match status" value="1"/>
</dbReference>